<organism evidence="1 2">
    <name type="scientific">Dendrobium chrysotoxum</name>
    <name type="common">Orchid</name>
    <dbReference type="NCBI Taxonomy" id="161865"/>
    <lineage>
        <taxon>Eukaryota</taxon>
        <taxon>Viridiplantae</taxon>
        <taxon>Streptophyta</taxon>
        <taxon>Embryophyta</taxon>
        <taxon>Tracheophyta</taxon>
        <taxon>Spermatophyta</taxon>
        <taxon>Magnoliopsida</taxon>
        <taxon>Liliopsida</taxon>
        <taxon>Asparagales</taxon>
        <taxon>Orchidaceae</taxon>
        <taxon>Epidendroideae</taxon>
        <taxon>Malaxideae</taxon>
        <taxon>Dendrobiinae</taxon>
        <taxon>Dendrobium</taxon>
    </lineage>
</organism>
<protein>
    <submittedName>
        <fullName evidence="1">Uncharacterized protein</fullName>
    </submittedName>
</protein>
<dbReference type="AlphaFoldDB" id="A0AAV7GGQ6"/>
<reference evidence="1 2" key="1">
    <citation type="journal article" date="2021" name="Hortic Res">
        <title>Chromosome-scale assembly of the Dendrobium chrysotoxum genome enhances the understanding of orchid evolution.</title>
        <authorList>
            <person name="Zhang Y."/>
            <person name="Zhang G.Q."/>
            <person name="Zhang D."/>
            <person name="Liu X.D."/>
            <person name="Xu X.Y."/>
            <person name="Sun W.H."/>
            <person name="Yu X."/>
            <person name="Zhu X."/>
            <person name="Wang Z.W."/>
            <person name="Zhao X."/>
            <person name="Zhong W.Y."/>
            <person name="Chen H."/>
            <person name="Yin W.L."/>
            <person name="Huang T."/>
            <person name="Niu S.C."/>
            <person name="Liu Z.J."/>
        </authorList>
    </citation>
    <scope>NUCLEOTIDE SEQUENCE [LARGE SCALE GENOMIC DNA]</scope>
    <source>
        <strain evidence="1">Lindl</strain>
    </source>
</reference>
<dbReference type="Proteomes" id="UP000775213">
    <property type="component" value="Unassembled WGS sequence"/>
</dbReference>
<comment type="caution">
    <text evidence="1">The sequence shown here is derived from an EMBL/GenBank/DDBJ whole genome shotgun (WGS) entry which is preliminary data.</text>
</comment>
<evidence type="ECO:0000313" key="1">
    <source>
        <dbReference type="EMBL" id="KAH0455410.1"/>
    </source>
</evidence>
<sequence length="78" mass="9008">MNLKSRSFVDALAGSHSNGCFTELLRSSFRGLPSLWISKEEILAFAVPFQYVLIGFFPSRRLTLDSIRRFFFQSEAYH</sequence>
<dbReference type="EMBL" id="JAGFBR010000014">
    <property type="protein sequence ID" value="KAH0455410.1"/>
    <property type="molecule type" value="Genomic_DNA"/>
</dbReference>
<accession>A0AAV7GGQ6</accession>
<proteinExistence type="predicted"/>
<keyword evidence="2" id="KW-1185">Reference proteome</keyword>
<gene>
    <name evidence="1" type="ORF">IEQ34_015442</name>
</gene>
<name>A0AAV7GGQ6_DENCH</name>
<evidence type="ECO:0000313" key="2">
    <source>
        <dbReference type="Proteomes" id="UP000775213"/>
    </source>
</evidence>